<evidence type="ECO:0000259" key="9">
    <source>
        <dbReference type="PROSITE" id="PS50011"/>
    </source>
</evidence>
<dbReference type="InterPro" id="IPR000719">
    <property type="entry name" value="Prot_kinase_dom"/>
</dbReference>
<dbReference type="CDD" id="cd14007">
    <property type="entry name" value="STKc_Aurora"/>
    <property type="match status" value="1"/>
</dbReference>
<protein>
    <recommendedName>
        <fullName evidence="7">Aurora kinase</fullName>
        <ecNumber evidence="7">2.7.11.1</ecNumber>
    </recommendedName>
</protein>
<evidence type="ECO:0000313" key="10">
    <source>
        <dbReference type="EMBL" id="KAF8819251.1"/>
    </source>
</evidence>
<dbReference type="SUPFAM" id="SSF56112">
    <property type="entry name" value="Protein kinase-like (PK-like)"/>
    <property type="match status" value="1"/>
</dbReference>
<dbReference type="Pfam" id="PF00069">
    <property type="entry name" value="Pkinase"/>
    <property type="match status" value="1"/>
</dbReference>
<proteinExistence type="inferred from homology"/>
<keyword evidence="2 7" id="KW-0808">Transferase</keyword>
<comment type="caution">
    <text evidence="10">The sequence shown here is derived from an EMBL/GenBank/DDBJ whole genome shotgun (WGS) entry which is preliminary data.</text>
</comment>
<dbReference type="GO" id="GO:0004674">
    <property type="term" value="F:protein serine/threonine kinase activity"/>
    <property type="evidence" value="ECO:0007669"/>
    <property type="project" value="UniProtKB-KW"/>
</dbReference>
<dbReference type="InterPro" id="IPR011009">
    <property type="entry name" value="Kinase-like_dom_sf"/>
</dbReference>
<dbReference type="InterPro" id="IPR008271">
    <property type="entry name" value="Ser/Thr_kinase_AS"/>
</dbReference>
<keyword evidence="3 6" id="KW-0547">Nucleotide-binding</keyword>
<evidence type="ECO:0000256" key="2">
    <source>
        <dbReference type="ARBA" id="ARBA00022679"/>
    </source>
</evidence>
<evidence type="ECO:0000256" key="6">
    <source>
        <dbReference type="PROSITE-ProRule" id="PRU10141"/>
    </source>
</evidence>
<feature type="binding site" evidence="6">
    <location>
        <position position="504"/>
    </location>
    <ligand>
        <name>ATP</name>
        <dbReference type="ChEBI" id="CHEBI:30616"/>
    </ligand>
</feature>
<feature type="compositionally biased region" description="Basic and acidic residues" evidence="8">
    <location>
        <begin position="415"/>
        <end position="427"/>
    </location>
</feature>
<feature type="non-terminal residue" evidence="10">
    <location>
        <position position="1"/>
    </location>
</feature>
<comment type="similarity">
    <text evidence="7">Belongs to the protein kinase superfamily. Ser/Thr protein kinase family. Aurora subfamily.</text>
</comment>
<accession>A0ABQ7J5G4</accession>
<comment type="catalytic activity">
    <reaction evidence="7">
        <text>L-threonyl-[protein] + ATP = O-phospho-L-threonyl-[protein] + ADP + H(+)</text>
        <dbReference type="Rhea" id="RHEA:46608"/>
        <dbReference type="Rhea" id="RHEA-COMP:11060"/>
        <dbReference type="Rhea" id="RHEA-COMP:11605"/>
        <dbReference type="ChEBI" id="CHEBI:15378"/>
        <dbReference type="ChEBI" id="CHEBI:30013"/>
        <dbReference type="ChEBI" id="CHEBI:30616"/>
        <dbReference type="ChEBI" id="CHEBI:61977"/>
        <dbReference type="ChEBI" id="CHEBI:456216"/>
        <dbReference type="EC" id="2.7.11.1"/>
    </reaction>
</comment>
<dbReference type="PROSITE" id="PS00108">
    <property type="entry name" value="PROTEIN_KINASE_ST"/>
    <property type="match status" value="1"/>
</dbReference>
<evidence type="ECO:0000313" key="11">
    <source>
        <dbReference type="Proteomes" id="UP000823046"/>
    </source>
</evidence>
<feature type="region of interest" description="Disordered" evidence="8">
    <location>
        <begin position="396"/>
        <end position="430"/>
    </location>
</feature>
<comment type="catalytic activity">
    <reaction evidence="7">
        <text>L-seryl-[protein] + ATP = O-phospho-L-seryl-[protein] + ADP + H(+)</text>
        <dbReference type="Rhea" id="RHEA:17989"/>
        <dbReference type="Rhea" id="RHEA-COMP:9863"/>
        <dbReference type="Rhea" id="RHEA-COMP:11604"/>
        <dbReference type="ChEBI" id="CHEBI:15378"/>
        <dbReference type="ChEBI" id="CHEBI:29999"/>
        <dbReference type="ChEBI" id="CHEBI:30616"/>
        <dbReference type="ChEBI" id="CHEBI:83421"/>
        <dbReference type="ChEBI" id="CHEBI:456216"/>
        <dbReference type="EC" id="2.7.11.1"/>
    </reaction>
</comment>
<dbReference type="InterPro" id="IPR030616">
    <property type="entry name" value="Aur-like"/>
</dbReference>
<feature type="compositionally biased region" description="Low complexity" evidence="8">
    <location>
        <begin position="396"/>
        <end position="405"/>
    </location>
</feature>
<sequence length="773" mass="86905">HRASQTARSALPPFVSPQRRGVRTPPPPRVTALTRRSISAPQPLDEARQRSHGPPLLPSTPPPLPPARPPPSFSPPIRGNLCHPSYSHIPLSDCFPPKFGQEEDRTYPSQSLPTSPRVFFSPFGNASETSLPIIQRAAIRSVYQKNYLHPRLTPKFPSQEGRSMGRNFFSHALKKVSSPSSIPPAISSRQNTFPSLLCSEKTISSHSRGKFSLASPTAAPSRRKKAMASSLKKYTPAHAVERTLPSTSYEKTLSSRSVERRKPFIPPRPERSSSSSAVSSNIFSQRVHSKRSLRNGETARTTGMPLNPTASSYKHLISSSEPSLYSDEVEVERLPSSSLSMAKQKAIHSPHPKAAKNYLLSSHGQARHPATLFSPHSLSPSKQLCLHKVEEKVDFSSPSPSIMEIPPRRSQPPHFSEKQKKEADEPSRPSVQRLSYLEWLAQNESKHLSSRSSPTSSTLWISPQRETTWKASTFTPQKYPIGKGRTGCVYQAIENATQRVVALKIMSKETLLSMGIQKQIKNEISIHSSLEIFFKYMNENFDFYEIIKFVFFSHLNIIKLLGHFEDPKTLFLVLEFANLDSLRHLLRQMKGPLQEKQTAHYIYQIATALEYLHAHAIIHRDIKPENILVHFLSQDALKAASLNSSLYYFGVIKLADMGFACRLEKSRPKRRTVCGTMDYIPPEIASRSLYDQSVDLWCLGVTLYELLVGVPPFSASIQEDIFDKIEAVHFRFPSKFPSEAKKLILQLCQKDASQRLSAKAILTHPWIRRHVSV</sequence>
<evidence type="ECO:0000256" key="3">
    <source>
        <dbReference type="ARBA" id="ARBA00022741"/>
    </source>
</evidence>
<dbReference type="Gene3D" id="1.10.510.10">
    <property type="entry name" value="Transferase(Phosphotransferase) domain 1"/>
    <property type="match status" value="1"/>
</dbReference>
<dbReference type="EC" id="2.7.11.1" evidence="7"/>
<dbReference type="PANTHER" id="PTHR24350">
    <property type="entry name" value="SERINE/THREONINE-PROTEIN KINASE IAL-RELATED"/>
    <property type="match status" value="1"/>
</dbReference>
<gene>
    <name evidence="10" type="primary">ARK2</name>
    <name evidence="10" type="ORF">IE077_001332</name>
</gene>
<feature type="region of interest" description="Disordered" evidence="8">
    <location>
        <begin position="208"/>
        <end position="309"/>
    </location>
</feature>
<keyword evidence="11" id="KW-1185">Reference proteome</keyword>
<evidence type="ECO:0000256" key="5">
    <source>
        <dbReference type="ARBA" id="ARBA00022840"/>
    </source>
</evidence>
<reference evidence="10 11" key="1">
    <citation type="journal article" date="2020" name="bioRxiv">
        <title>Metabolic contributions of an alphaproteobacterial endosymbiont in the apicomplexan Cardiosporidium cionae.</title>
        <authorList>
            <person name="Hunter E.S."/>
            <person name="Paight C.J."/>
            <person name="Lane C.E."/>
        </authorList>
    </citation>
    <scope>NUCLEOTIDE SEQUENCE [LARGE SCALE GENOMIC DNA]</scope>
    <source>
        <strain evidence="10">ESH_2018</strain>
    </source>
</reference>
<dbReference type="Proteomes" id="UP000823046">
    <property type="component" value="Unassembled WGS sequence"/>
</dbReference>
<dbReference type="EMBL" id="JADAQX010000863">
    <property type="protein sequence ID" value="KAF8819251.1"/>
    <property type="molecule type" value="Genomic_DNA"/>
</dbReference>
<dbReference type="PROSITE" id="PS00107">
    <property type="entry name" value="PROTEIN_KINASE_ATP"/>
    <property type="match status" value="1"/>
</dbReference>
<name>A0ABQ7J5G4_9APIC</name>
<feature type="compositionally biased region" description="Low complexity" evidence="8">
    <location>
        <begin position="272"/>
        <end position="284"/>
    </location>
</feature>
<keyword evidence="1 7" id="KW-0723">Serine/threonine-protein kinase</keyword>
<organism evidence="10 11">
    <name type="scientific">Cardiosporidium cionae</name>
    <dbReference type="NCBI Taxonomy" id="476202"/>
    <lineage>
        <taxon>Eukaryota</taxon>
        <taxon>Sar</taxon>
        <taxon>Alveolata</taxon>
        <taxon>Apicomplexa</taxon>
        <taxon>Aconoidasida</taxon>
        <taxon>Nephromycida</taxon>
        <taxon>Cardiosporidium</taxon>
    </lineage>
</organism>
<keyword evidence="5 6" id="KW-0067">ATP-binding</keyword>
<evidence type="ECO:0000256" key="7">
    <source>
        <dbReference type="RuleBase" id="RU367134"/>
    </source>
</evidence>
<dbReference type="PROSITE" id="PS50011">
    <property type="entry name" value="PROTEIN_KINASE_DOM"/>
    <property type="match status" value="1"/>
</dbReference>
<feature type="compositionally biased region" description="Polar residues" evidence="8">
    <location>
        <begin position="244"/>
        <end position="256"/>
    </location>
</feature>
<dbReference type="Gene3D" id="3.30.200.20">
    <property type="entry name" value="Phosphorylase Kinase, domain 1"/>
    <property type="match status" value="1"/>
</dbReference>
<feature type="compositionally biased region" description="Pro residues" evidence="8">
    <location>
        <begin position="55"/>
        <end position="74"/>
    </location>
</feature>
<feature type="region of interest" description="Disordered" evidence="8">
    <location>
        <begin position="1"/>
        <end position="75"/>
    </location>
</feature>
<keyword evidence="4 7" id="KW-0418">Kinase</keyword>
<dbReference type="InterPro" id="IPR017441">
    <property type="entry name" value="Protein_kinase_ATP_BS"/>
</dbReference>
<evidence type="ECO:0000256" key="8">
    <source>
        <dbReference type="SAM" id="MobiDB-lite"/>
    </source>
</evidence>
<feature type="domain" description="Protein kinase" evidence="9">
    <location>
        <begin position="475"/>
        <end position="767"/>
    </location>
</feature>
<evidence type="ECO:0000256" key="4">
    <source>
        <dbReference type="ARBA" id="ARBA00022777"/>
    </source>
</evidence>
<dbReference type="SMART" id="SM00220">
    <property type="entry name" value="S_TKc"/>
    <property type="match status" value="1"/>
</dbReference>
<evidence type="ECO:0000256" key="1">
    <source>
        <dbReference type="ARBA" id="ARBA00022527"/>
    </source>
</evidence>